<dbReference type="AlphaFoldDB" id="A0A847SS40"/>
<reference evidence="2 3" key="1">
    <citation type="submission" date="2020-04" db="EMBL/GenBank/DDBJ databases">
        <authorList>
            <person name="Yin C."/>
        </authorList>
    </citation>
    <scope>NUCLEOTIDE SEQUENCE [LARGE SCALE GENOMIC DNA]</scope>
    <source>
        <strain evidence="2 3">Ak56</strain>
    </source>
</reference>
<name>A0A847SS40_9BACT</name>
<dbReference type="InterPro" id="IPR010131">
    <property type="entry name" value="MdtP/NodT-like"/>
</dbReference>
<organism evidence="2 3">
    <name type="scientific">Chitinophaga eiseniae</name>
    <dbReference type="NCBI Taxonomy" id="634771"/>
    <lineage>
        <taxon>Bacteria</taxon>
        <taxon>Pseudomonadati</taxon>
        <taxon>Bacteroidota</taxon>
        <taxon>Chitinophagia</taxon>
        <taxon>Chitinophagales</taxon>
        <taxon>Chitinophagaceae</taxon>
        <taxon>Chitinophaga</taxon>
    </lineage>
</organism>
<gene>
    <name evidence="2" type="ORF">HGH91_27660</name>
</gene>
<evidence type="ECO:0000313" key="2">
    <source>
        <dbReference type="EMBL" id="NLR82425.1"/>
    </source>
</evidence>
<feature type="signal peptide" evidence="1">
    <location>
        <begin position="1"/>
        <end position="28"/>
    </location>
</feature>
<dbReference type="PANTHER" id="PTHR30203">
    <property type="entry name" value="OUTER MEMBRANE CATION EFFLUX PROTEIN"/>
    <property type="match status" value="1"/>
</dbReference>
<dbReference type="GO" id="GO:0015562">
    <property type="term" value="F:efflux transmembrane transporter activity"/>
    <property type="evidence" value="ECO:0007669"/>
    <property type="project" value="InterPro"/>
</dbReference>
<keyword evidence="3" id="KW-1185">Reference proteome</keyword>
<keyword evidence="1" id="KW-0732">Signal</keyword>
<accession>A0A847SS40</accession>
<dbReference type="SUPFAM" id="SSF56954">
    <property type="entry name" value="Outer membrane efflux proteins (OEP)"/>
    <property type="match status" value="1"/>
</dbReference>
<sequence>MFSAFRRSYAATALGLLLWIGGASRAFAQGKNLAYYLDQGKQNSPLLRDYQNQVTAAQIDSQRLRAAYGPQVNGVSNNSYAPLIRGIGYDAAITNGAQVSALVSASKELNGKKNLNNQLQGIDLQNQGLRNTSRISEQDLKRSIAAQYITAYGDWEQYRFNDHVLQLLKQEEVILKKLAQTGTYRQTDYLTFLVTLQQQELLLKQLRGQYQNNFAQLNYLCGVTDTTFTPIEDPALHIDHLPALENTVFYRQFEIDSLKLRNSDKSIDLLYRPKINLYTDGGFNSTLALDPYKNFGVSAGLNLVVPIYDGHQRKMQHDKVAIAEATRKNYQDFFSRQYYQQLQQLTQQLGTTIELIDQASKQISYAEGLMEANKALLVHGDVRIADYVIAINNYLNAKNIITQNIVNKYQLINQINYWNSAN</sequence>
<dbReference type="EMBL" id="JABAHZ010000009">
    <property type="protein sequence ID" value="NLR82425.1"/>
    <property type="molecule type" value="Genomic_DNA"/>
</dbReference>
<dbReference type="Proteomes" id="UP000552864">
    <property type="component" value="Unassembled WGS sequence"/>
</dbReference>
<dbReference type="Gene3D" id="1.20.1600.10">
    <property type="entry name" value="Outer membrane efflux proteins (OEP)"/>
    <property type="match status" value="1"/>
</dbReference>
<dbReference type="RefSeq" id="WP_168742470.1">
    <property type="nucleotide sequence ID" value="NZ_JABAHZ010000009.1"/>
</dbReference>
<feature type="chain" id="PRO_5032347016" evidence="1">
    <location>
        <begin position="29"/>
        <end position="422"/>
    </location>
</feature>
<protein>
    <submittedName>
        <fullName evidence="2">TolC family protein</fullName>
    </submittedName>
</protein>
<evidence type="ECO:0000256" key="1">
    <source>
        <dbReference type="SAM" id="SignalP"/>
    </source>
</evidence>
<proteinExistence type="predicted"/>
<comment type="caution">
    <text evidence="2">The sequence shown here is derived from an EMBL/GenBank/DDBJ whole genome shotgun (WGS) entry which is preliminary data.</text>
</comment>
<evidence type="ECO:0000313" key="3">
    <source>
        <dbReference type="Proteomes" id="UP000552864"/>
    </source>
</evidence>